<comment type="caution">
    <text evidence="1">The sequence shown here is derived from an EMBL/GenBank/DDBJ whole genome shotgun (WGS) entry which is preliminary data.</text>
</comment>
<sequence>MPEAKRRDGESRREWTIYRHVFNDSLLCIERSYQTACGVVVAERAEASHYYFGDQKQQSTNPVQGRQWLLGMLLVPTPQPALSWKQDACLAQIFEIHWPPSDGHQSLQTHSSTRPPTPLPLHGMLFVSRDPCHLRHIPPLKMLQDISPNGILLTRPSTS</sequence>
<accession>A0A2B7ZK37</accession>
<evidence type="ECO:0000313" key="2">
    <source>
        <dbReference type="Proteomes" id="UP000226031"/>
    </source>
</evidence>
<gene>
    <name evidence="1" type="ORF">GX50_03517</name>
</gene>
<protein>
    <submittedName>
        <fullName evidence="1">Uncharacterized protein</fullName>
    </submittedName>
</protein>
<keyword evidence="2" id="KW-1185">Reference proteome</keyword>
<dbReference type="AlphaFoldDB" id="A0A2B7ZK37"/>
<organism evidence="1 2">
    <name type="scientific">[Emmonsia] crescens</name>
    <dbReference type="NCBI Taxonomy" id="73230"/>
    <lineage>
        <taxon>Eukaryota</taxon>
        <taxon>Fungi</taxon>
        <taxon>Dikarya</taxon>
        <taxon>Ascomycota</taxon>
        <taxon>Pezizomycotina</taxon>
        <taxon>Eurotiomycetes</taxon>
        <taxon>Eurotiomycetidae</taxon>
        <taxon>Onygenales</taxon>
        <taxon>Ajellomycetaceae</taxon>
        <taxon>Emergomyces</taxon>
    </lineage>
</organism>
<reference evidence="1 2" key="1">
    <citation type="submission" date="2017-10" db="EMBL/GenBank/DDBJ databases">
        <title>Comparative genomics in systemic dimorphic fungi from Ajellomycetaceae.</title>
        <authorList>
            <person name="Munoz J.F."/>
            <person name="Mcewen J.G."/>
            <person name="Clay O.K."/>
            <person name="Cuomo C.A."/>
        </authorList>
    </citation>
    <scope>NUCLEOTIDE SEQUENCE [LARGE SCALE GENOMIC DNA]</scope>
    <source>
        <strain evidence="1 2">UAMH4076</strain>
    </source>
</reference>
<dbReference type="Proteomes" id="UP000226031">
    <property type="component" value="Unassembled WGS sequence"/>
</dbReference>
<evidence type="ECO:0000313" key="1">
    <source>
        <dbReference type="EMBL" id="PGH33690.1"/>
    </source>
</evidence>
<dbReference type="EMBL" id="PDND01000057">
    <property type="protein sequence ID" value="PGH33690.1"/>
    <property type="molecule type" value="Genomic_DNA"/>
</dbReference>
<name>A0A2B7ZK37_9EURO</name>
<proteinExistence type="predicted"/>